<dbReference type="PANTHER" id="PTHR45621">
    <property type="entry name" value="OS01G0588500 PROTEIN-RELATED"/>
    <property type="match status" value="1"/>
</dbReference>
<evidence type="ECO:0000256" key="9">
    <source>
        <dbReference type="ARBA" id="ARBA00022729"/>
    </source>
</evidence>
<evidence type="ECO:0000256" key="13">
    <source>
        <dbReference type="ARBA" id="ARBA00022840"/>
    </source>
</evidence>
<evidence type="ECO:0000256" key="3">
    <source>
        <dbReference type="ARBA" id="ARBA00022475"/>
    </source>
</evidence>
<feature type="domain" description="Protein kinase" evidence="21">
    <location>
        <begin position="1032"/>
        <end position="1284"/>
    </location>
</feature>
<dbReference type="GO" id="GO:0005886">
    <property type="term" value="C:plasma membrane"/>
    <property type="evidence" value="ECO:0007669"/>
    <property type="project" value="UniProtKB-SubCell"/>
</dbReference>
<keyword evidence="16" id="KW-0675">Receptor</keyword>
<keyword evidence="17" id="KW-0325">Glycoprotein</keyword>
<evidence type="ECO:0000256" key="5">
    <source>
        <dbReference type="ARBA" id="ARBA00022553"/>
    </source>
</evidence>
<organism evidence="22 23">
    <name type="scientific">Escallonia rubra</name>
    <dbReference type="NCBI Taxonomy" id="112253"/>
    <lineage>
        <taxon>Eukaryota</taxon>
        <taxon>Viridiplantae</taxon>
        <taxon>Streptophyta</taxon>
        <taxon>Embryophyta</taxon>
        <taxon>Tracheophyta</taxon>
        <taxon>Spermatophyta</taxon>
        <taxon>Magnoliopsida</taxon>
        <taxon>eudicotyledons</taxon>
        <taxon>Gunneridae</taxon>
        <taxon>Pentapetalae</taxon>
        <taxon>asterids</taxon>
        <taxon>campanulids</taxon>
        <taxon>Escalloniales</taxon>
        <taxon>Escalloniaceae</taxon>
        <taxon>Escallonia</taxon>
    </lineage>
</organism>
<evidence type="ECO:0000313" key="22">
    <source>
        <dbReference type="EMBL" id="KAK2976078.1"/>
    </source>
</evidence>
<keyword evidence="15" id="KW-0472">Membrane</keyword>
<evidence type="ECO:0000259" key="21">
    <source>
        <dbReference type="PROSITE" id="PS50011"/>
    </source>
</evidence>
<dbReference type="SMART" id="SM00220">
    <property type="entry name" value="S_TKc"/>
    <property type="match status" value="2"/>
</dbReference>
<keyword evidence="10" id="KW-0677">Repeat</keyword>
<dbReference type="InterPro" id="IPR017441">
    <property type="entry name" value="Protein_kinase_ATP_BS"/>
</dbReference>
<comment type="subcellular location">
    <subcellularLocation>
        <location evidence="1">Cell membrane</location>
        <topology evidence="1">Single-pass membrane protein</topology>
    </subcellularLocation>
</comment>
<evidence type="ECO:0000256" key="7">
    <source>
        <dbReference type="ARBA" id="ARBA00022679"/>
    </source>
</evidence>
<evidence type="ECO:0000256" key="11">
    <source>
        <dbReference type="ARBA" id="ARBA00022741"/>
    </source>
</evidence>
<evidence type="ECO:0000256" key="8">
    <source>
        <dbReference type="ARBA" id="ARBA00022692"/>
    </source>
</evidence>
<keyword evidence="13 20" id="KW-0067">ATP-binding</keyword>
<evidence type="ECO:0000256" key="2">
    <source>
        <dbReference type="ARBA" id="ARBA00012513"/>
    </source>
</evidence>
<dbReference type="EMBL" id="JAVXUO010002119">
    <property type="protein sequence ID" value="KAK2976078.1"/>
    <property type="molecule type" value="Genomic_DNA"/>
</dbReference>
<dbReference type="EC" id="2.7.11.1" evidence="2"/>
<name>A0AA88UA32_9ASTE</name>
<keyword evidence="23" id="KW-1185">Reference proteome</keyword>
<evidence type="ECO:0000256" key="18">
    <source>
        <dbReference type="ARBA" id="ARBA00047899"/>
    </source>
</evidence>
<feature type="binding site" evidence="20">
    <location>
        <position position="811"/>
    </location>
    <ligand>
        <name>ATP</name>
        <dbReference type="ChEBI" id="CHEBI:30616"/>
    </ligand>
</feature>
<evidence type="ECO:0000256" key="19">
    <source>
        <dbReference type="ARBA" id="ARBA00048679"/>
    </source>
</evidence>
<evidence type="ECO:0000313" key="23">
    <source>
        <dbReference type="Proteomes" id="UP001187471"/>
    </source>
</evidence>
<keyword evidence="4" id="KW-0723">Serine/threonine-protein kinase</keyword>
<dbReference type="FunFam" id="1.10.510.10:FF:000084">
    <property type="entry name" value="Wall-associated receptor kinase 2"/>
    <property type="match status" value="1"/>
</dbReference>
<evidence type="ECO:0000256" key="1">
    <source>
        <dbReference type="ARBA" id="ARBA00004162"/>
    </source>
</evidence>
<dbReference type="Gene3D" id="1.10.510.10">
    <property type="entry name" value="Transferase(Phosphotransferase) domain 1"/>
    <property type="match status" value="4"/>
</dbReference>
<evidence type="ECO:0000256" key="6">
    <source>
        <dbReference type="ARBA" id="ARBA00022614"/>
    </source>
</evidence>
<dbReference type="GO" id="GO:0005524">
    <property type="term" value="F:ATP binding"/>
    <property type="evidence" value="ECO:0007669"/>
    <property type="project" value="UniProtKB-UniRule"/>
</dbReference>
<keyword evidence="9" id="KW-0732">Signal</keyword>
<evidence type="ECO:0000256" key="20">
    <source>
        <dbReference type="PROSITE-ProRule" id="PRU10141"/>
    </source>
</evidence>
<dbReference type="InterPro" id="IPR001245">
    <property type="entry name" value="Ser-Thr/Tyr_kinase_cat_dom"/>
</dbReference>
<evidence type="ECO:0000256" key="14">
    <source>
        <dbReference type="ARBA" id="ARBA00022989"/>
    </source>
</evidence>
<keyword evidence="14" id="KW-1133">Transmembrane helix</keyword>
<reference evidence="22" key="1">
    <citation type="submission" date="2022-12" db="EMBL/GenBank/DDBJ databases">
        <title>Draft genome assemblies for two species of Escallonia (Escalloniales).</title>
        <authorList>
            <person name="Chanderbali A."/>
            <person name="Dervinis C."/>
            <person name="Anghel I."/>
            <person name="Soltis D."/>
            <person name="Soltis P."/>
            <person name="Zapata F."/>
        </authorList>
    </citation>
    <scope>NUCLEOTIDE SEQUENCE</scope>
    <source>
        <strain evidence="22">UCBG92.1500</strain>
        <tissue evidence="22">Leaf</tissue>
    </source>
</reference>
<sequence>MLWPSDRGGFGKVYKGMIDNGASTVAIKRLNSLSKQGAPEFWTEIEMLSKFRHCNLVSLIGYCDDRHEMALVYEYMLHGTLDDHLHKLDKSGNAPLSWAQRLKICIGAARGLDYLHTGTSLQHRVIHRDVKSSNILLDENWAAKISDFGLSKLGPANQSFSHVNTDVKGTPGYLDPQYFLTCQLTRKSDVYAFGVVLFEVLSGRPAVDPRLNEEQMGLASWAKRCVKREKVDQIIDPYLKEEQLSSKSLRKFVKIADQCLCRNPEERPTMGEVLVCLEFALKLQESSSSSIVEEMTFTRKMWLFFLGKSGVMSDSKKIIKIANDAPNRDGDTVLEVPLSGQDVTPNLRKPGLTVQESSKGWVDRNTYAPSKAGMGMAITIECLDPNGLRFLRRGQSVEKFLAKFSHPNLVRHFGHCLEDEKLFLVYEFMQNGSLESCLSKKGAKPLPWATRLKIATGAAQGLAFLHATENQAMYFSFKASTISMDGDYNAKLFGFGLRFEDDIGFIDCSDHYQPSVWWSLLVAPEYRGDVRNLTSSSDVYGFGVVLLQILTGRRVFDYDLPFSTYNLVEWARPFLANEYKQKRIMDARLKDEYPSDGAFLVAKLALSCIDHAPENRPSMDEPLNATAMPMLVLHEAPVFVEERPTMGEVLVCLEFALKLQASSSSSIVEEMTFTRKMRLFFLGTTIVMSEGAKPLPWATRLKIVTGAAQGLAFLHAKPCTSALRHPRYRWMGLYNYLASSVWFCATCFTCLSNAIELTQKMLPEQLGRRFSLAEIQTATQDFDNALVIGQGGFGKVYKGRINNGASTVAIKRLNSLSKQGAPEFWTEVETLSKFRHCHLVSLIGYCDDSHKMVLVYEYMLHGTLDDHLHKHDKCGNAPLSWVQRLMICIGAARGLDYLHTGTSLQHRVIHRDVKSSNILLDENWAAKVSNFGLSKLGPANQSFSHVNTDVKGTLGYLDPEYFLTCQLTRKSDVYAFGVVLFEVLSGRPAVDPRLNEEQVGLASWAKGCVKGKKVDQIIDPYLKEEQLRNSGLKVGRTFRGWVDKKTYALSNAGIGIAIVVEGLKSDTLGGFNDGQSVEAFFDKLSHPNLLRHFGYCLEEHKHFLVHEFMENGRLDIYLSDGAKPLPWVTRLNIAVGAAQGLAFLHGTEKRVMYFSFMASKILLDGDFNAKLFGFGLNFECDSEFYDSSEYYHPNVRYTRTVAPEYCDEKYASCVCQAGGCSLVKWAIPLLIGKNKQKMIMDARLHGEYPSLGALQVAAVARLCLQNDPEYRLSMEKVLEILEKIRAGKIVPKANSPTVTREE</sequence>
<dbReference type="Proteomes" id="UP001187471">
    <property type="component" value="Unassembled WGS sequence"/>
</dbReference>
<keyword evidence="8" id="KW-0812">Transmembrane</keyword>
<dbReference type="CDD" id="cd14066">
    <property type="entry name" value="STKc_IRAK"/>
    <property type="match status" value="2"/>
</dbReference>
<dbReference type="PROSITE" id="PS50011">
    <property type="entry name" value="PROTEIN_KINASE_DOM"/>
    <property type="match status" value="4"/>
</dbReference>
<dbReference type="InterPro" id="IPR011009">
    <property type="entry name" value="Kinase-like_dom_sf"/>
</dbReference>
<feature type="domain" description="Protein kinase" evidence="21">
    <location>
        <begin position="1"/>
        <end position="280"/>
    </location>
</feature>
<feature type="domain" description="Protein kinase" evidence="21">
    <location>
        <begin position="348"/>
        <end position="631"/>
    </location>
</feature>
<evidence type="ECO:0000256" key="12">
    <source>
        <dbReference type="ARBA" id="ARBA00022777"/>
    </source>
</evidence>
<dbReference type="Gene3D" id="3.30.200.20">
    <property type="entry name" value="Phosphorylase Kinase, domain 1"/>
    <property type="match status" value="4"/>
</dbReference>
<proteinExistence type="predicted"/>
<dbReference type="Pfam" id="PF07714">
    <property type="entry name" value="PK_Tyr_Ser-Thr"/>
    <property type="match status" value="4"/>
</dbReference>
<keyword evidence="7" id="KW-0808">Transferase</keyword>
<evidence type="ECO:0000256" key="4">
    <source>
        <dbReference type="ARBA" id="ARBA00022527"/>
    </source>
</evidence>
<dbReference type="InterPro" id="IPR000719">
    <property type="entry name" value="Prot_kinase_dom"/>
</dbReference>
<dbReference type="PROSITE" id="PS00107">
    <property type="entry name" value="PROTEIN_KINASE_ATP"/>
    <property type="match status" value="1"/>
</dbReference>
<dbReference type="InterPro" id="IPR050823">
    <property type="entry name" value="Plant_Ser_Thr_Prot_Kinase"/>
</dbReference>
<keyword evidence="5" id="KW-0597">Phosphoprotein</keyword>
<protein>
    <recommendedName>
        <fullName evidence="2">non-specific serine/threonine protein kinase</fullName>
        <ecNumber evidence="2">2.7.11.1</ecNumber>
    </recommendedName>
</protein>
<comment type="caution">
    <text evidence="22">The sequence shown here is derived from an EMBL/GenBank/DDBJ whole genome shotgun (WGS) entry which is preliminary data.</text>
</comment>
<dbReference type="GO" id="GO:0004674">
    <property type="term" value="F:protein serine/threonine kinase activity"/>
    <property type="evidence" value="ECO:0007669"/>
    <property type="project" value="UniProtKB-KW"/>
</dbReference>
<evidence type="ECO:0000256" key="16">
    <source>
        <dbReference type="ARBA" id="ARBA00023170"/>
    </source>
</evidence>
<keyword evidence="6" id="KW-0433">Leucine-rich repeat</keyword>
<keyword evidence="11 20" id="KW-0547">Nucleotide-binding</keyword>
<accession>A0AA88UA32</accession>
<keyword evidence="3" id="KW-1003">Cell membrane</keyword>
<evidence type="ECO:0000256" key="17">
    <source>
        <dbReference type="ARBA" id="ARBA00023180"/>
    </source>
</evidence>
<evidence type="ECO:0000256" key="10">
    <source>
        <dbReference type="ARBA" id="ARBA00022737"/>
    </source>
</evidence>
<dbReference type="SUPFAM" id="SSF56112">
    <property type="entry name" value="Protein kinase-like (PK-like)"/>
    <property type="match status" value="4"/>
</dbReference>
<evidence type="ECO:0000256" key="15">
    <source>
        <dbReference type="ARBA" id="ARBA00023136"/>
    </source>
</evidence>
<dbReference type="FunFam" id="1.10.510.10:FF:000358">
    <property type="entry name" value="Putative leucine-rich repeat receptor-like serine/threonine-protein kinase"/>
    <property type="match status" value="1"/>
</dbReference>
<feature type="domain" description="Protein kinase" evidence="21">
    <location>
        <begin position="782"/>
        <end position="1042"/>
    </location>
</feature>
<dbReference type="InterPro" id="IPR008271">
    <property type="entry name" value="Ser/Thr_kinase_AS"/>
</dbReference>
<dbReference type="FunFam" id="3.30.200.20:FF:000039">
    <property type="entry name" value="receptor-like protein kinase FERONIA"/>
    <property type="match status" value="2"/>
</dbReference>
<comment type="catalytic activity">
    <reaction evidence="19">
        <text>L-seryl-[protein] + ATP = O-phospho-L-seryl-[protein] + ADP + H(+)</text>
        <dbReference type="Rhea" id="RHEA:17989"/>
        <dbReference type="Rhea" id="RHEA-COMP:9863"/>
        <dbReference type="Rhea" id="RHEA-COMP:11604"/>
        <dbReference type="ChEBI" id="CHEBI:15378"/>
        <dbReference type="ChEBI" id="CHEBI:29999"/>
        <dbReference type="ChEBI" id="CHEBI:30616"/>
        <dbReference type="ChEBI" id="CHEBI:83421"/>
        <dbReference type="ChEBI" id="CHEBI:456216"/>
        <dbReference type="EC" id="2.7.11.1"/>
    </reaction>
</comment>
<dbReference type="PROSITE" id="PS00108">
    <property type="entry name" value="PROTEIN_KINASE_ST"/>
    <property type="match status" value="2"/>
</dbReference>
<gene>
    <name evidence="22" type="ORF">RJ640_003060</name>
</gene>
<comment type="catalytic activity">
    <reaction evidence="18">
        <text>L-threonyl-[protein] + ATP = O-phospho-L-threonyl-[protein] + ADP + H(+)</text>
        <dbReference type="Rhea" id="RHEA:46608"/>
        <dbReference type="Rhea" id="RHEA-COMP:11060"/>
        <dbReference type="Rhea" id="RHEA-COMP:11605"/>
        <dbReference type="ChEBI" id="CHEBI:15378"/>
        <dbReference type="ChEBI" id="CHEBI:30013"/>
        <dbReference type="ChEBI" id="CHEBI:30616"/>
        <dbReference type="ChEBI" id="CHEBI:61977"/>
        <dbReference type="ChEBI" id="CHEBI:456216"/>
        <dbReference type="EC" id="2.7.11.1"/>
    </reaction>
</comment>
<keyword evidence="12" id="KW-0418">Kinase</keyword>